<sequence>MLTMTPEKHAPENGIAIRKPIDVTAFAGALRKLADRCLTQPVAVSPPTSASVDKTAPARFSVASESVLKEKLTRLSGASASSANALVPVSMASKKTDKNSNDAENAIPPKGIAAPPSLSAGEFDFYIGSSPDVDLRNKSAREGVFYRPDNFLQGHVQRVLAMAKERSVSLRMSGLGFQALIVDPAKQRIFAVVPLSKLLSAGRIPLAYKDLRIDQVSDREIASLPSTAEQHGMNSLIWRFALCASRGRLPEGTSLDASISLVHWPNLTRLQTPPHAARILGLWARYRTSLEQTVESLEVPQRYVFALYSACNSIGLVNVQEKHTPSVATVEPPVETHQKQGLFRMLLRKLAGYTDLARPSS</sequence>
<name>A0ABV4UEV0_9RHOO</name>
<proteinExistence type="predicted"/>
<organism evidence="2 3">
    <name type="scientific">Dentiradicibacter hellwigii</name>
    <dbReference type="NCBI Taxonomy" id="3149053"/>
    <lineage>
        <taxon>Bacteria</taxon>
        <taxon>Pseudomonadati</taxon>
        <taxon>Pseudomonadota</taxon>
        <taxon>Betaproteobacteria</taxon>
        <taxon>Rhodocyclales</taxon>
        <taxon>Rhodocyclaceae</taxon>
        <taxon>Dentiradicibacter</taxon>
    </lineage>
</organism>
<feature type="region of interest" description="Disordered" evidence="1">
    <location>
        <begin position="91"/>
        <end position="111"/>
    </location>
</feature>
<gene>
    <name evidence="2" type="ORF">ABCS64_04945</name>
</gene>
<protein>
    <submittedName>
        <fullName evidence="2">Uncharacterized protein</fullName>
    </submittedName>
</protein>
<dbReference type="RefSeq" id="WP_418890792.1">
    <property type="nucleotide sequence ID" value="NZ_JBEUWX010000002.1"/>
</dbReference>
<evidence type="ECO:0000313" key="3">
    <source>
        <dbReference type="Proteomes" id="UP001574673"/>
    </source>
</evidence>
<comment type="caution">
    <text evidence="2">The sequence shown here is derived from an EMBL/GenBank/DDBJ whole genome shotgun (WGS) entry which is preliminary data.</text>
</comment>
<keyword evidence="3" id="KW-1185">Reference proteome</keyword>
<dbReference type="Proteomes" id="UP001574673">
    <property type="component" value="Unassembled WGS sequence"/>
</dbReference>
<reference evidence="3" key="1">
    <citation type="submission" date="2024-06" db="EMBL/GenBank/DDBJ databases">
        <title>Radixoralia hellwigii gen. nov., sp nov., isolated from a root canal in the human oral cavity.</title>
        <authorList>
            <person name="Bartsch S."/>
            <person name="Wittmer A."/>
            <person name="Schulz A.-K."/>
            <person name="Neumann-Schaal M."/>
            <person name="Wolf J."/>
            <person name="Gronow S."/>
            <person name="Tennert C."/>
            <person name="Haecker G."/>
            <person name="Cieplik F."/>
            <person name="Al-Ahmad A."/>
        </authorList>
    </citation>
    <scope>NUCLEOTIDE SEQUENCE [LARGE SCALE GENOMIC DNA]</scope>
    <source>
        <strain evidence="3">Wk13</strain>
    </source>
</reference>
<dbReference type="EMBL" id="JBEUWX010000002">
    <property type="protein sequence ID" value="MFA9949682.1"/>
    <property type="molecule type" value="Genomic_DNA"/>
</dbReference>
<evidence type="ECO:0000313" key="2">
    <source>
        <dbReference type="EMBL" id="MFA9949682.1"/>
    </source>
</evidence>
<evidence type="ECO:0000256" key="1">
    <source>
        <dbReference type="SAM" id="MobiDB-lite"/>
    </source>
</evidence>
<accession>A0ABV4UEV0</accession>